<organism evidence="2 3">
    <name type="scientific">Arenibacter palladensis</name>
    <dbReference type="NCBI Taxonomy" id="237373"/>
    <lineage>
        <taxon>Bacteria</taxon>
        <taxon>Pseudomonadati</taxon>
        <taxon>Bacteroidota</taxon>
        <taxon>Flavobacteriia</taxon>
        <taxon>Flavobacteriales</taxon>
        <taxon>Flavobacteriaceae</taxon>
        <taxon>Arenibacter</taxon>
    </lineage>
</organism>
<dbReference type="Gene3D" id="3.40.630.30">
    <property type="match status" value="1"/>
</dbReference>
<reference evidence="3" key="1">
    <citation type="submission" date="2016-11" db="EMBL/GenBank/DDBJ databases">
        <authorList>
            <person name="Varghese N."/>
            <person name="Submissions S."/>
        </authorList>
    </citation>
    <scope>NUCLEOTIDE SEQUENCE [LARGE SCALE GENOMIC DNA]</scope>
    <source>
        <strain evidence="3">DSM 17539</strain>
    </source>
</reference>
<evidence type="ECO:0000313" key="3">
    <source>
        <dbReference type="Proteomes" id="UP000184406"/>
    </source>
</evidence>
<dbReference type="EMBL" id="FQUX01000001">
    <property type="protein sequence ID" value="SHE71493.1"/>
    <property type="molecule type" value="Genomic_DNA"/>
</dbReference>
<accession>A0A1M4VRN2</accession>
<feature type="domain" description="N-acetyltransferase" evidence="1">
    <location>
        <begin position="13"/>
        <end position="98"/>
    </location>
</feature>
<protein>
    <recommendedName>
        <fullName evidence="1">N-acetyltransferase domain-containing protein</fullName>
    </recommendedName>
</protein>
<dbReference type="InterPro" id="IPR031165">
    <property type="entry name" value="GNAT_YJDJ"/>
</dbReference>
<evidence type="ECO:0000259" key="1">
    <source>
        <dbReference type="PROSITE" id="PS51729"/>
    </source>
</evidence>
<dbReference type="AlphaFoldDB" id="A0A1M4VRN2"/>
<proteinExistence type="predicted"/>
<keyword evidence="3" id="KW-1185">Reference proteome</keyword>
<dbReference type="PANTHER" id="PTHR31435">
    <property type="entry name" value="PROTEIN NATD1"/>
    <property type="match status" value="1"/>
</dbReference>
<dbReference type="PANTHER" id="PTHR31435:SF9">
    <property type="entry name" value="PROTEIN NATD1"/>
    <property type="match status" value="1"/>
</dbReference>
<sequence>MQNNIIKDNLTVQHEKDNHRFTMAINGEIAKVAYQLRDGKMYLTYSEVPYNLRGKGYGKELVERTFEQLTKEGYKAVAVCSYIKAVARRSEKWNSIIE</sequence>
<evidence type="ECO:0000313" key="2">
    <source>
        <dbReference type="EMBL" id="SHE71493.1"/>
    </source>
</evidence>
<dbReference type="InterPro" id="IPR045057">
    <property type="entry name" value="Gcn5-rel_NAT"/>
</dbReference>
<name>A0A1M4VRN2_9FLAO</name>
<dbReference type="Pfam" id="PF14542">
    <property type="entry name" value="Acetyltransf_CG"/>
    <property type="match status" value="1"/>
</dbReference>
<dbReference type="InterPro" id="IPR016181">
    <property type="entry name" value="Acyl_CoA_acyltransferase"/>
</dbReference>
<dbReference type="Proteomes" id="UP000184406">
    <property type="component" value="Unassembled WGS sequence"/>
</dbReference>
<dbReference type="PROSITE" id="PS51729">
    <property type="entry name" value="GNAT_YJDJ"/>
    <property type="match status" value="1"/>
</dbReference>
<dbReference type="RefSeq" id="WP_072860621.1">
    <property type="nucleotide sequence ID" value="NZ_FQUX01000001.1"/>
</dbReference>
<gene>
    <name evidence="2" type="ORF">SAMN03080594_1011067</name>
</gene>
<dbReference type="SUPFAM" id="SSF55729">
    <property type="entry name" value="Acyl-CoA N-acyltransferases (Nat)"/>
    <property type="match status" value="1"/>
</dbReference>